<dbReference type="EMBL" id="MUJZ01033739">
    <property type="protein sequence ID" value="OTF77230.1"/>
    <property type="molecule type" value="Genomic_DNA"/>
</dbReference>
<evidence type="ECO:0000259" key="2">
    <source>
        <dbReference type="Pfam" id="PF16699"/>
    </source>
</evidence>
<name>A0A1Y3B8N7_EURMA</name>
<dbReference type="OrthoDB" id="14421at2759"/>
<feature type="region of interest" description="Disordered" evidence="1">
    <location>
        <begin position="51"/>
        <end position="77"/>
    </location>
</feature>
<evidence type="ECO:0000256" key="1">
    <source>
        <dbReference type="SAM" id="MobiDB-lite"/>
    </source>
</evidence>
<dbReference type="Pfam" id="PF16699">
    <property type="entry name" value="CSTF1_dimer"/>
    <property type="match status" value="1"/>
</dbReference>
<reference evidence="3 4" key="1">
    <citation type="submission" date="2017-03" db="EMBL/GenBank/DDBJ databases">
        <title>Genome Survey of Euroglyphus maynei.</title>
        <authorList>
            <person name="Arlian L.G."/>
            <person name="Morgan M.S."/>
            <person name="Rider S.D."/>
        </authorList>
    </citation>
    <scope>NUCLEOTIDE SEQUENCE [LARGE SCALE GENOMIC DNA]</scope>
    <source>
        <strain evidence="3">Arlian Lab</strain>
        <tissue evidence="3">Whole body</tissue>
    </source>
</reference>
<feature type="compositionally biased region" description="Polar residues" evidence="1">
    <location>
        <begin position="55"/>
        <end position="77"/>
    </location>
</feature>
<protein>
    <recommendedName>
        <fullName evidence="2">Cleavage stimulation factor subunit 1 dimerisation domain-containing protein</fullName>
    </recommendedName>
</protein>
<feature type="region of interest" description="Disordered" evidence="1">
    <location>
        <begin position="89"/>
        <end position="133"/>
    </location>
</feature>
<dbReference type="AlphaFoldDB" id="A0A1Y3B8N7"/>
<gene>
    <name evidence="3" type="ORF">BLA29_006186</name>
</gene>
<dbReference type="InterPro" id="IPR038184">
    <property type="entry name" value="CSTF1_dimer_sf"/>
</dbReference>
<keyword evidence="4" id="KW-1185">Reference proteome</keyword>
<organism evidence="3 4">
    <name type="scientific">Euroglyphus maynei</name>
    <name type="common">Mayne's house dust mite</name>
    <dbReference type="NCBI Taxonomy" id="6958"/>
    <lineage>
        <taxon>Eukaryota</taxon>
        <taxon>Metazoa</taxon>
        <taxon>Ecdysozoa</taxon>
        <taxon>Arthropoda</taxon>
        <taxon>Chelicerata</taxon>
        <taxon>Arachnida</taxon>
        <taxon>Acari</taxon>
        <taxon>Acariformes</taxon>
        <taxon>Sarcoptiformes</taxon>
        <taxon>Astigmata</taxon>
        <taxon>Psoroptidia</taxon>
        <taxon>Analgoidea</taxon>
        <taxon>Pyroglyphidae</taxon>
        <taxon>Pyroglyphinae</taxon>
        <taxon>Euroglyphus</taxon>
    </lineage>
</organism>
<feature type="compositionally biased region" description="Low complexity" evidence="1">
    <location>
        <begin position="170"/>
        <end position="186"/>
    </location>
</feature>
<feature type="compositionally biased region" description="Low complexity" evidence="1">
    <location>
        <begin position="111"/>
        <end position="133"/>
    </location>
</feature>
<sequence length="348" mass="38988">MTPSPSNFPTVSTGNNGSGSNENALSMLLQLNKCQFIDDLADGMPKLITPPPSVPQHQLQFPNNNDKIVTQPKESSNISNQFGFDFNSLNSTNRTVINHDPQRPPQQSIPNESSNFGFNNSNSSNIQNGSSSNDGSNNFFNEFNINSLFSSFDDNVSSVEPGTFITNHFTSQPQPQIQTPNQQSSSILKQYPDNDPNIQLQNQCFTMTMLERNESQQQQHLNQTPMVKFPIPQSAANKQLSMMSKYMSQRNQTLTTPPNLIAGQHQSSSVGHSPNVHSPLDQSQQQEEQFCDRQTLYRLIISQLLFDGHRNIACHISNAEHIKCDSFLIGPSQELHKLRTFSSINRFK</sequence>
<dbReference type="Proteomes" id="UP000194236">
    <property type="component" value="Unassembled WGS sequence"/>
</dbReference>
<accession>A0A1Y3B8N7</accession>
<evidence type="ECO:0000313" key="4">
    <source>
        <dbReference type="Proteomes" id="UP000194236"/>
    </source>
</evidence>
<evidence type="ECO:0000313" key="3">
    <source>
        <dbReference type="EMBL" id="OTF77230.1"/>
    </source>
</evidence>
<dbReference type="InterPro" id="IPR032028">
    <property type="entry name" value="CSTF1_dimer"/>
</dbReference>
<feature type="region of interest" description="Disordered" evidence="1">
    <location>
        <begin position="166"/>
        <end position="186"/>
    </location>
</feature>
<proteinExistence type="predicted"/>
<comment type="caution">
    <text evidence="3">The sequence shown here is derived from an EMBL/GenBank/DDBJ whole genome shotgun (WGS) entry which is preliminary data.</text>
</comment>
<dbReference type="Gene3D" id="1.20.960.50">
    <property type="entry name" value="Cleavage stimulation factor subunit 1, dimerisation domain"/>
    <property type="match status" value="1"/>
</dbReference>
<feature type="region of interest" description="Disordered" evidence="1">
    <location>
        <begin position="247"/>
        <end position="287"/>
    </location>
</feature>
<feature type="domain" description="Cleavage stimulation factor subunit 1 dimerisation" evidence="2">
    <location>
        <begin position="292"/>
        <end position="339"/>
    </location>
</feature>